<dbReference type="EMBL" id="CP035913">
    <property type="protein sequence ID" value="QBE62579.1"/>
    <property type="molecule type" value="Genomic_DNA"/>
</dbReference>
<dbReference type="GO" id="GO:0018169">
    <property type="term" value="F:ribosomal S6-glutamic acid ligase activity"/>
    <property type="evidence" value="ECO:0007669"/>
    <property type="project" value="TreeGrafter"/>
</dbReference>
<evidence type="ECO:0000313" key="4">
    <source>
        <dbReference type="EMBL" id="QBE62579.1"/>
    </source>
</evidence>
<reference evidence="4 5" key="1">
    <citation type="submission" date="2019-02" db="EMBL/GenBank/DDBJ databases">
        <title>Draft Genome Sequences of Six Type Strains of the Genus Massilia.</title>
        <authorList>
            <person name="Miess H."/>
            <person name="Frediansyhah A."/>
            <person name="Gross H."/>
        </authorList>
    </citation>
    <scope>NUCLEOTIDE SEQUENCE [LARGE SCALE GENOMIC DNA]</scope>
    <source>
        <strain evidence="4 5">DSM 17473</strain>
    </source>
</reference>
<dbReference type="Gene3D" id="3.30.470.20">
    <property type="entry name" value="ATP-grasp fold, B domain"/>
    <property type="match status" value="1"/>
</dbReference>
<dbReference type="PANTHER" id="PTHR21621:SF0">
    <property type="entry name" value="BETA-CITRYLGLUTAMATE SYNTHASE B-RELATED"/>
    <property type="match status" value="1"/>
</dbReference>
<gene>
    <name evidence="4" type="ORF">EWM63_06000</name>
</gene>
<dbReference type="GO" id="GO:0005524">
    <property type="term" value="F:ATP binding"/>
    <property type="evidence" value="ECO:0007669"/>
    <property type="project" value="UniProtKB-UniRule"/>
</dbReference>
<accession>A0A4P6KU11</accession>
<dbReference type="OrthoDB" id="583309at2"/>
<dbReference type="InterPro" id="IPR013651">
    <property type="entry name" value="ATP-grasp_RimK-type"/>
</dbReference>
<feature type="domain" description="ATP-grasp" evidence="3">
    <location>
        <begin position="168"/>
        <end position="343"/>
    </location>
</feature>
<dbReference type="InterPro" id="IPR011761">
    <property type="entry name" value="ATP-grasp"/>
</dbReference>
<keyword evidence="5" id="KW-1185">Reference proteome</keyword>
<dbReference type="AlphaFoldDB" id="A0A4P6KU11"/>
<dbReference type="PANTHER" id="PTHR21621">
    <property type="entry name" value="RIBOSOMAL PROTEIN S6 MODIFICATION PROTEIN"/>
    <property type="match status" value="1"/>
</dbReference>
<evidence type="ECO:0000259" key="3">
    <source>
        <dbReference type="PROSITE" id="PS50975"/>
    </source>
</evidence>
<feature type="compositionally biased region" description="Basic and acidic residues" evidence="2">
    <location>
        <begin position="1"/>
        <end position="19"/>
    </location>
</feature>
<dbReference type="GO" id="GO:0009432">
    <property type="term" value="P:SOS response"/>
    <property type="evidence" value="ECO:0007669"/>
    <property type="project" value="TreeGrafter"/>
</dbReference>
<dbReference type="Proteomes" id="UP000290637">
    <property type="component" value="Chromosome"/>
</dbReference>
<name>A0A4P6KU11_9BURK</name>
<evidence type="ECO:0000256" key="1">
    <source>
        <dbReference type="PROSITE-ProRule" id="PRU00409"/>
    </source>
</evidence>
<dbReference type="SUPFAM" id="SSF56059">
    <property type="entry name" value="Glutathione synthetase ATP-binding domain-like"/>
    <property type="match status" value="1"/>
</dbReference>
<sequence length="346" mass="37994">MVGVRRRADGGARRGDRRAAPAHGTPAGTRRRRSGRMILLAGIPSEPPVAMALASAEALGIPCVLLNQRSFAHDEMELDYADGTCTGAMTIGGQVYPLERFRGIYLRTTDASTLPELSRMGRAWDGAALAARAHAWSEILVQWTEIAPQRVANRLSATLSNYSKPFQLQVIRRAGFAVPETIVTSEPACVHAFRARHGRVIYKSTSAVRSIVRVLDDAALAQLESIRALPTQFQQFIDGENIRVHVVGDSVFAVRIISDAVDYRYAGRDGLDVDMVPFALPARESDRCRALSRELALPLCGIDFKRTPGGEYVCFEVNPSPAYSYYQEQTDLPMSDALVRYLDAQA</sequence>
<dbReference type="PROSITE" id="PS50975">
    <property type="entry name" value="ATP_GRASP"/>
    <property type="match status" value="1"/>
</dbReference>
<keyword evidence="1" id="KW-0067">ATP-binding</keyword>
<dbReference type="Pfam" id="PF08443">
    <property type="entry name" value="RimK"/>
    <property type="match status" value="1"/>
</dbReference>
<organism evidence="4 5">
    <name type="scientific">Pseudoduganella lutea</name>
    <dbReference type="NCBI Taxonomy" id="321985"/>
    <lineage>
        <taxon>Bacteria</taxon>
        <taxon>Pseudomonadati</taxon>
        <taxon>Pseudomonadota</taxon>
        <taxon>Betaproteobacteria</taxon>
        <taxon>Burkholderiales</taxon>
        <taxon>Oxalobacteraceae</taxon>
        <taxon>Telluria group</taxon>
        <taxon>Pseudoduganella</taxon>
    </lineage>
</organism>
<evidence type="ECO:0000256" key="2">
    <source>
        <dbReference type="SAM" id="MobiDB-lite"/>
    </source>
</evidence>
<dbReference type="KEGG" id="plue:EWM63_06000"/>
<dbReference type="GO" id="GO:0005737">
    <property type="term" value="C:cytoplasm"/>
    <property type="evidence" value="ECO:0007669"/>
    <property type="project" value="TreeGrafter"/>
</dbReference>
<proteinExistence type="predicted"/>
<dbReference type="GO" id="GO:0046872">
    <property type="term" value="F:metal ion binding"/>
    <property type="evidence" value="ECO:0007669"/>
    <property type="project" value="InterPro"/>
</dbReference>
<feature type="region of interest" description="Disordered" evidence="2">
    <location>
        <begin position="1"/>
        <end position="33"/>
    </location>
</feature>
<keyword evidence="1" id="KW-0547">Nucleotide-binding</keyword>
<protein>
    <submittedName>
        <fullName evidence="4">Glutathione synthase</fullName>
    </submittedName>
</protein>
<evidence type="ECO:0000313" key="5">
    <source>
        <dbReference type="Proteomes" id="UP000290637"/>
    </source>
</evidence>